<organism evidence="3 4">
    <name type="scientific">Diaporthe vaccinii</name>
    <dbReference type="NCBI Taxonomy" id="105482"/>
    <lineage>
        <taxon>Eukaryota</taxon>
        <taxon>Fungi</taxon>
        <taxon>Dikarya</taxon>
        <taxon>Ascomycota</taxon>
        <taxon>Pezizomycotina</taxon>
        <taxon>Sordariomycetes</taxon>
        <taxon>Sordariomycetidae</taxon>
        <taxon>Diaporthales</taxon>
        <taxon>Diaporthaceae</taxon>
        <taxon>Diaporthe</taxon>
        <taxon>Diaporthe eres species complex</taxon>
    </lineage>
</organism>
<evidence type="ECO:0000313" key="4">
    <source>
        <dbReference type="Proteomes" id="UP001600888"/>
    </source>
</evidence>
<dbReference type="InterPro" id="IPR058257">
    <property type="entry name" value="CorA-like_dom"/>
</dbReference>
<dbReference type="Gene3D" id="1.20.58.340">
    <property type="entry name" value="Magnesium transport protein CorA, transmembrane region"/>
    <property type="match status" value="1"/>
</dbReference>
<sequence>MALPGIEQDTSKFSLSCEQWADYPANLVYPSEFEHELASYRATLNDSRLKLFHPNPRMRLLHIWSLETESQGHILTPNLKTKAGIQQILASGTSCPVERYIFAQSVSSRDALACEKEQMLLILSHIQVMPSFLDIMFTFRAREDPHMRTRLFYETCLGKSQPRLTLPSLGISGFRVQHCFNLIGVEKDETQDDPWLIRQTAAYHSFDVACRRSTWIVLKGNKLIRDRLQASTAGYRKRHPEYPQTVQGCFFANLRSHMLIFQWSAENWELYIDYLEAMLRRPRNVATYGPVLELAKDEGIEMRLKKNETWASLKSRQGTGLSDMMSASSSPTKSGRVFGIFRSSSGLDSQLNQPFPPVSPSLTRTDGKIQDLDLDELFSFDQLQSLHGLGARIQEAINILAQNKRLLEEVKQYFKSLIESQNFLSFVDLKAYTEDVAIFFRGVNKIIREMDNHQARLQDMLHDLEKNTTLFNDILQYRNMRLGEFFSKQGQMLAMQAKISTDSMHVMSIKSRREAVSMHVITIWTLIFLPGTFVATFFSSGILKFDEVHKFGEWGTSWVGLGLFFLIACPIMLMTLAGWGYFYYHARGDKLLENDGGFTNIEKALEAGIGVRSQ</sequence>
<feature type="transmembrane region" description="Helical" evidence="1">
    <location>
        <begin position="516"/>
        <end position="538"/>
    </location>
</feature>
<feature type="transmembrane region" description="Helical" evidence="1">
    <location>
        <begin position="558"/>
        <end position="584"/>
    </location>
</feature>
<evidence type="ECO:0000313" key="3">
    <source>
        <dbReference type="EMBL" id="KAL2293468.1"/>
    </source>
</evidence>
<keyword evidence="4" id="KW-1185">Reference proteome</keyword>
<dbReference type="Proteomes" id="UP001600888">
    <property type="component" value="Unassembled WGS sequence"/>
</dbReference>
<name>A0ABR4FFL1_9PEZI</name>
<dbReference type="EMBL" id="JBAWTH010000001">
    <property type="protein sequence ID" value="KAL2293468.1"/>
    <property type="molecule type" value="Genomic_DNA"/>
</dbReference>
<comment type="caution">
    <text evidence="3">The sequence shown here is derived from an EMBL/GenBank/DDBJ whole genome shotgun (WGS) entry which is preliminary data.</text>
</comment>
<accession>A0ABR4FFL1</accession>
<keyword evidence="1" id="KW-0812">Transmembrane</keyword>
<feature type="domain" description="CorA-like transporter" evidence="2">
    <location>
        <begin position="16"/>
        <end position="282"/>
    </location>
</feature>
<dbReference type="Pfam" id="PF26616">
    <property type="entry name" value="CorA-like"/>
    <property type="match status" value="1"/>
</dbReference>
<gene>
    <name evidence="3" type="ORF">FJTKL_05368</name>
</gene>
<protein>
    <recommendedName>
        <fullName evidence="2">CorA-like transporter domain-containing protein</fullName>
    </recommendedName>
</protein>
<evidence type="ECO:0000259" key="2">
    <source>
        <dbReference type="Pfam" id="PF26616"/>
    </source>
</evidence>
<evidence type="ECO:0000256" key="1">
    <source>
        <dbReference type="SAM" id="Phobius"/>
    </source>
</evidence>
<reference evidence="3 4" key="1">
    <citation type="submission" date="2024-03" db="EMBL/GenBank/DDBJ databases">
        <title>A high-quality draft genome sequence of Diaporthe vaccinii, a causative agent of upright dieback and viscid rot disease in cranberry plants.</title>
        <authorList>
            <person name="Sarrasin M."/>
            <person name="Lang B.F."/>
            <person name="Burger G."/>
        </authorList>
    </citation>
    <scope>NUCLEOTIDE SEQUENCE [LARGE SCALE GENOMIC DNA]</scope>
    <source>
        <strain evidence="3 4">IS7</strain>
    </source>
</reference>
<keyword evidence="1" id="KW-1133">Transmembrane helix</keyword>
<keyword evidence="1" id="KW-0472">Membrane</keyword>
<proteinExistence type="predicted"/>